<name>A0AAU7PG16_9VIRU</name>
<proteinExistence type="predicted"/>
<protein>
    <submittedName>
        <fullName evidence="1">ArpU family packaging/lysis transcriptional regulator</fullName>
    </submittedName>
</protein>
<organism evidence="1">
    <name type="scientific">Lactobacillus phage G2-Guo</name>
    <dbReference type="NCBI Taxonomy" id="3155564"/>
    <lineage>
        <taxon>Viruses</taxon>
    </lineage>
</organism>
<dbReference type="EMBL" id="PP779550">
    <property type="protein sequence ID" value="XBS49003.1"/>
    <property type="molecule type" value="Genomic_DNA"/>
</dbReference>
<accession>A0AAU7PG16</accession>
<dbReference type="InterPro" id="IPR006524">
    <property type="entry name" value="ArpU-like"/>
</dbReference>
<gene>
    <name evidence="1" type="ORF">G200029</name>
</gene>
<evidence type="ECO:0000313" key="1">
    <source>
        <dbReference type="EMBL" id="XBS49003.1"/>
    </source>
</evidence>
<sequence>MGILLFPEVDEKKTAEQVRTYLKKTYRDACMVAGTPVSYLKSPSLSGMPSAGGYENHVEDEIIDRLDAKQIVTWTRRALLCLHDCDQWNAYLITECYIKRRDKTAMAEDLGYKRSTLQQMLQIACCVLAGYLRESSQGNINLFVYKQD</sequence>
<dbReference type="NCBIfam" id="TIGR01637">
    <property type="entry name" value="phage_arpU"/>
    <property type="match status" value="1"/>
</dbReference>
<reference evidence="1" key="1">
    <citation type="submission" date="2024-05" db="EMBL/GenBank/DDBJ databases">
        <authorList>
            <person name="Guo T.T."/>
            <person name="Zhang Y."/>
            <person name="Kong J."/>
        </authorList>
    </citation>
    <scope>NUCLEOTIDE SEQUENCE</scope>
</reference>